<gene>
    <name evidence="10" type="ORF">QJS10_CPA01g01367</name>
</gene>
<keyword evidence="7 9" id="KW-0472">Membrane</keyword>
<dbReference type="Pfam" id="PF01277">
    <property type="entry name" value="Oleosin"/>
    <property type="match status" value="1"/>
</dbReference>
<accession>A0AAV9FMS5</accession>
<organism evidence="10 11">
    <name type="scientific">Acorus calamus</name>
    <name type="common">Sweet flag</name>
    <dbReference type="NCBI Taxonomy" id="4465"/>
    <lineage>
        <taxon>Eukaryota</taxon>
        <taxon>Viridiplantae</taxon>
        <taxon>Streptophyta</taxon>
        <taxon>Embryophyta</taxon>
        <taxon>Tracheophyta</taxon>
        <taxon>Spermatophyta</taxon>
        <taxon>Magnoliopsida</taxon>
        <taxon>Liliopsida</taxon>
        <taxon>Acoraceae</taxon>
        <taxon>Acorus</taxon>
    </lineage>
</organism>
<dbReference type="GO" id="GO:0019915">
    <property type="term" value="P:lipid storage"/>
    <property type="evidence" value="ECO:0007669"/>
    <property type="project" value="TreeGrafter"/>
</dbReference>
<evidence type="ECO:0000256" key="7">
    <source>
        <dbReference type="ARBA" id="ARBA00023136"/>
    </source>
</evidence>
<proteinExistence type="inferred from homology"/>
<dbReference type="GO" id="GO:0016020">
    <property type="term" value="C:membrane"/>
    <property type="evidence" value="ECO:0007669"/>
    <property type="project" value="UniProtKB-SubCell"/>
</dbReference>
<keyword evidence="4" id="KW-0551">Lipid droplet</keyword>
<comment type="subcellular location">
    <subcellularLocation>
        <location evidence="2">Lipid droplet</location>
    </subcellularLocation>
    <subcellularLocation>
        <location evidence="1">Membrane</location>
        <topology evidence="1">Multi-pass membrane protein</topology>
    </subcellularLocation>
</comment>
<evidence type="ECO:0000256" key="2">
    <source>
        <dbReference type="ARBA" id="ARBA00004502"/>
    </source>
</evidence>
<keyword evidence="11" id="KW-1185">Reference proteome</keyword>
<sequence length="173" mass="18572">MADRQQLSPGPVTRPQRPTPPTGPLPQQSQQQPTLLRRVYDHVPNSAQVIGFLTLLISGGILLLLTGLTVTLSTMGLIVFTPLILLSSPIWVPLAAALFVAVAGLLMVSGFGLAGLAGATWVYRYYKGRRPVGSERVDYARGRIADTAGHVKDYAREYGGYLQSKTRDTAPGA</sequence>
<evidence type="ECO:0000256" key="5">
    <source>
        <dbReference type="ARBA" id="ARBA00022692"/>
    </source>
</evidence>
<comment type="similarity">
    <text evidence="3">Belongs to the oleosin family.</text>
</comment>
<dbReference type="GO" id="GO:0009791">
    <property type="term" value="P:post-embryonic development"/>
    <property type="evidence" value="ECO:0007669"/>
    <property type="project" value="UniProtKB-ARBA"/>
</dbReference>
<dbReference type="EMBL" id="JAUJYO010000001">
    <property type="protein sequence ID" value="KAK1325778.1"/>
    <property type="molecule type" value="Genomic_DNA"/>
</dbReference>
<dbReference type="GO" id="GO:0012511">
    <property type="term" value="C:monolayer-surrounded lipid storage body"/>
    <property type="evidence" value="ECO:0007669"/>
    <property type="project" value="InterPro"/>
</dbReference>
<evidence type="ECO:0000256" key="3">
    <source>
        <dbReference type="ARBA" id="ARBA00010858"/>
    </source>
</evidence>
<evidence type="ECO:0000256" key="9">
    <source>
        <dbReference type="SAM" id="Phobius"/>
    </source>
</evidence>
<keyword evidence="5 9" id="KW-0812">Transmembrane</keyword>
<evidence type="ECO:0000256" key="4">
    <source>
        <dbReference type="ARBA" id="ARBA00022677"/>
    </source>
</evidence>
<dbReference type="PANTHER" id="PTHR33203">
    <property type="entry name" value="OLEOSIN"/>
    <property type="match status" value="1"/>
</dbReference>
<evidence type="ECO:0000313" key="10">
    <source>
        <dbReference type="EMBL" id="KAK1325778.1"/>
    </source>
</evidence>
<keyword evidence="6 9" id="KW-1133">Transmembrane helix</keyword>
<evidence type="ECO:0000256" key="6">
    <source>
        <dbReference type="ARBA" id="ARBA00022989"/>
    </source>
</evidence>
<feature type="transmembrane region" description="Helical" evidence="9">
    <location>
        <begin position="72"/>
        <end position="92"/>
    </location>
</feature>
<protein>
    <recommendedName>
        <fullName evidence="12">Oleosin</fullName>
    </recommendedName>
</protein>
<dbReference type="Proteomes" id="UP001180020">
    <property type="component" value="Unassembled WGS sequence"/>
</dbReference>
<feature type="transmembrane region" description="Helical" evidence="9">
    <location>
        <begin position="46"/>
        <end position="65"/>
    </location>
</feature>
<dbReference type="InterPro" id="IPR000136">
    <property type="entry name" value="Oleosin"/>
</dbReference>
<evidence type="ECO:0000256" key="8">
    <source>
        <dbReference type="SAM" id="MobiDB-lite"/>
    </source>
</evidence>
<dbReference type="PANTHER" id="PTHR33203:SF4">
    <property type="entry name" value="F27J15.22"/>
    <property type="match status" value="1"/>
</dbReference>
<name>A0AAV9FMS5_ACOCL</name>
<reference evidence="10" key="2">
    <citation type="submission" date="2023-06" db="EMBL/GenBank/DDBJ databases">
        <authorList>
            <person name="Ma L."/>
            <person name="Liu K.-W."/>
            <person name="Li Z."/>
            <person name="Hsiao Y.-Y."/>
            <person name="Qi Y."/>
            <person name="Fu T."/>
            <person name="Tang G."/>
            <person name="Zhang D."/>
            <person name="Sun W.-H."/>
            <person name="Liu D.-K."/>
            <person name="Li Y."/>
            <person name="Chen G.-Z."/>
            <person name="Liu X.-D."/>
            <person name="Liao X.-Y."/>
            <person name="Jiang Y.-T."/>
            <person name="Yu X."/>
            <person name="Hao Y."/>
            <person name="Huang J."/>
            <person name="Zhao X.-W."/>
            <person name="Ke S."/>
            <person name="Chen Y.-Y."/>
            <person name="Wu W.-L."/>
            <person name="Hsu J.-L."/>
            <person name="Lin Y.-F."/>
            <person name="Huang M.-D."/>
            <person name="Li C.-Y."/>
            <person name="Huang L."/>
            <person name="Wang Z.-W."/>
            <person name="Zhao X."/>
            <person name="Zhong W.-Y."/>
            <person name="Peng D.-H."/>
            <person name="Ahmad S."/>
            <person name="Lan S."/>
            <person name="Zhang J.-S."/>
            <person name="Tsai W.-C."/>
            <person name="Van De Peer Y."/>
            <person name="Liu Z.-J."/>
        </authorList>
    </citation>
    <scope>NUCLEOTIDE SEQUENCE</scope>
    <source>
        <strain evidence="10">CP</strain>
        <tissue evidence="10">Leaves</tissue>
    </source>
</reference>
<reference evidence="10" key="1">
    <citation type="journal article" date="2023" name="Nat. Commun.">
        <title>Diploid and tetraploid genomes of Acorus and the evolution of monocots.</title>
        <authorList>
            <person name="Ma L."/>
            <person name="Liu K.W."/>
            <person name="Li Z."/>
            <person name="Hsiao Y.Y."/>
            <person name="Qi Y."/>
            <person name="Fu T."/>
            <person name="Tang G.D."/>
            <person name="Zhang D."/>
            <person name="Sun W.H."/>
            <person name="Liu D.K."/>
            <person name="Li Y."/>
            <person name="Chen G.Z."/>
            <person name="Liu X.D."/>
            <person name="Liao X.Y."/>
            <person name="Jiang Y.T."/>
            <person name="Yu X."/>
            <person name="Hao Y."/>
            <person name="Huang J."/>
            <person name="Zhao X.W."/>
            <person name="Ke S."/>
            <person name="Chen Y.Y."/>
            <person name="Wu W.L."/>
            <person name="Hsu J.L."/>
            <person name="Lin Y.F."/>
            <person name="Huang M.D."/>
            <person name="Li C.Y."/>
            <person name="Huang L."/>
            <person name="Wang Z.W."/>
            <person name="Zhao X."/>
            <person name="Zhong W.Y."/>
            <person name="Peng D.H."/>
            <person name="Ahmad S."/>
            <person name="Lan S."/>
            <person name="Zhang J.S."/>
            <person name="Tsai W.C."/>
            <person name="Van de Peer Y."/>
            <person name="Liu Z.J."/>
        </authorList>
    </citation>
    <scope>NUCLEOTIDE SEQUENCE</scope>
    <source>
        <strain evidence="10">CP</strain>
    </source>
</reference>
<evidence type="ECO:0000313" key="11">
    <source>
        <dbReference type="Proteomes" id="UP001180020"/>
    </source>
</evidence>
<evidence type="ECO:0000256" key="1">
    <source>
        <dbReference type="ARBA" id="ARBA00004141"/>
    </source>
</evidence>
<feature type="transmembrane region" description="Helical" evidence="9">
    <location>
        <begin position="98"/>
        <end position="123"/>
    </location>
</feature>
<dbReference type="GO" id="GO:0048608">
    <property type="term" value="P:reproductive structure development"/>
    <property type="evidence" value="ECO:0007669"/>
    <property type="project" value="UniProtKB-ARBA"/>
</dbReference>
<feature type="region of interest" description="Disordered" evidence="8">
    <location>
        <begin position="1"/>
        <end position="32"/>
    </location>
</feature>
<dbReference type="AlphaFoldDB" id="A0AAV9FMS5"/>
<evidence type="ECO:0008006" key="12">
    <source>
        <dbReference type="Google" id="ProtNLM"/>
    </source>
</evidence>
<comment type="caution">
    <text evidence="10">The sequence shown here is derived from an EMBL/GenBank/DDBJ whole genome shotgun (WGS) entry which is preliminary data.</text>
</comment>